<dbReference type="Gene3D" id="3.30.70.2520">
    <property type="match status" value="1"/>
</dbReference>
<dbReference type="Gene3D" id="3.30.465.10">
    <property type="match status" value="1"/>
</dbReference>
<dbReference type="InterPro" id="IPR016169">
    <property type="entry name" value="FAD-bd_PCMH_sub2"/>
</dbReference>
<evidence type="ECO:0000313" key="3">
    <source>
        <dbReference type="EMBL" id="MDR6941413.1"/>
    </source>
</evidence>
<gene>
    <name evidence="3" type="ORF">J2W55_001241</name>
</gene>
<reference evidence="3 4" key="1">
    <citation type="submission" date="2023-07" db="EMBL/GenBank/DDBJ databases">
        <title>Sorghum-associated microbial communities from plants grown in Nebraska, USA.</title>
        <authorList>
            <person name="Schachtman D."/>
        </authorList>
    </citation>
    <scope>NUCLEOTIDE SEQUENCE [LARGE SCALE GENOMIC DNA]</scope>
    <source>
        <strain evidence="3 4">3262</strain>
    </source>
</reference>
<dbReference type="InterPro" id="IPR036318">
    <property type="entry name" value="FAD-bd_PCMH-like_sf"/>
</dbReference>
<dbReference type="RefSeq" id="WP_310093128.1">
    <property type="nucleotide sequence ID" value="NZ_JAVDUU010000001.1"/>
</dbReference>
<protein>
    <submittedName>
        <fullName evidence="3">D-arabinono-1,4-lactone oxidase</fullName>
        <ecNumber evidence="3">1.1.3.37</ecNumber>
    </submittedName>
</protein>
<dbReference type="Proteomes" id="UP001247620">
    <property type="component" value="Unassembled WGS sequence"/>
</dbReference>
<name>A0ABU1T7Z1_9SPHI</name>
<dbReference type="InterPro" id="IPR010031">
    <property type="entry name" value="FAD_lactone_oxidase-like"/>
</dbReference>
<dbReference type="PROSITE" id="PS51387">
    <property type="entry name" value="FAD_PCMH"/>
    <property type="match status" value="1"/>
</dbReference>
<sequence length="552" mass="61826">MDTIIVNGATYWLPESNADVITLINDASNNNEIVCVRGSGHSFPLIGDLETEQKSSTGKTYKYIMLAKMYGVEMLDADTVKVQAGCHLGPDPYDPTKISTLQNSLCYYLDNLGTATGNPSLNRSLPDLGGITHQTVGGFLSTASSGGSTQFSFEDAIVSVDVVTCQAGQGAAVTTFTKPASGNLDDPFYAVGIASMGLFGVIVSATFKCIPQFYIQGSETIEYADKCSLINLFGNSPELPNMQTFLEQTQYTRLMWWPQQNHIQDLSRMVVWQASRTDQAGAAAYAKHAYELMGEPPSSDGLKPYEEVPYILDNPVPANAAAGLLYTAIGQWPTWLQKLLPDKPLEYEIIKILVETNYATKIFPSIMDIFVTVDTPTNKNKGPQLFSDRWYTGLPMDNQMSDKLMPVWFTELWIDINQSEQVMDTLKAYYDAQPITIDLSFSCEIYAARRNDFWLSPSYQQDVIRIDVFWFGYNQGDPATFYQSFWDLLAPFNYRPHWGKYIPDTVGGTSGVTYLADKYPKWNDWMNLRNTMDPQQIFVNDYWRSKLGIPIG</sequence>
<dbReference type="InterPro" id="IPR007173">
    <property type="entry name" value="ALO_C"/>
</dbReference>
<organism evidence="3 4">
    <name type="scientific">Mucilaginibacter pocheonensis</name>
    <dbReference type="NCBI Taxonomy" id="398050"/>
    <lineage>
        <taxon>Bacteria</taxon>
        <taxon>Pseudomonadati</taxon>
        <taxon>Bacteroidota</taxon>
        <taxon>Sphingobacteriia</taxon>
        <taxon>Sphingobacteriales</taxon>
        <taxon>Sphingobacteriaceae</taxon>
        <taxon>Mucilaginibacter</taxon>
    </lineage>
</organism>
<dbReference type="SUPFAM" id="SSF56176">
    <property type="entry name" value="FAD-binding/transporter-associated domain-like"/>
    <property type="match status" value="1"/>
</dbReference>
<dbReference type="InterPro" id="IPR016166">
    <property type="entry name" value="FAD-bd_PCMH"/>
</dbReference>
<dbReference type="Pfam" id="PF04030">
    <property type="entry name" value="ALO"/>
    <property type="match status" value="1"/>
</dbReference>
<comment type="caution">
    <text evidence="3">The sequence shown here is derived from an EMBL/GenBank/DDBJ whole genome shotgun (WGS) entry which is preliminary data.</text>
</comment>
<dbReference type="PANTHER" id="PTHR43762">
    <property type="entry name" value="L-GULONOLACTONE OXIDASE"/>
    <property type="match status" value="1"/>
</dbReference>
<evidence type="ECO:0000256" key="1">
    <source>
        <dbReference type="ARBA" id="ARBA00023002"/>
    </source>
</evidence>
<dbReference type="GO" id="GO:0003885">
    <property type="term" value="F:D-arabinono-1,4-lactone oxidase activity"/>
    <property type="evidence" value="ECO:0007669"/>
    <property type="project" value="UniProtKB-EC"/>
</dbReference>
<evidence type="ECO:0000259" key="2">
    <source>
        <dbReference type="PROSITE" id="PS51387"/>
    </source>
</evidence>
<dbReference type="EC" id="1.1.3.37" evidence="3"/>
<evidence type="ECO:0000313" key="4">
    <source>
        <dbReference type="Proteomes" id="UP001247620"/>
    </source>
</evidence>
<proteinExistence type="predicted"/>
<keyword evidence="4" id="KW-1185">Reference proteome</keyword>
<dbReference type="InterPro" id="IPR016171">
    <property type="entry name" value="Vanillyl_alc_oxidase_C-sub2"/>
</dbReference>
<accession>A0ABU1T7Z1</accession>
<feature type="domain" description="FAD-binding PCMH-type" evidence="2">
    <location>
        <begin position="4"/>
        <end position="212"/>
    </location>
</feature>
<dbReference type="Gene3D" id="1.10.45.10">
    <property type="entry name" value="Vanillyl-alcohol Oxidase, Chain A, domain 4"/>
    <property type="match status" value="1"/>
</dbReference>
<dbReference type="EMBL" id="JAVDUU010000001">
    <property type="protein sequence ID" value="MDR6941413.1"/>
    <property type="molecule type" value="Genomic_DNA"/>
</dbReference>
<dbReference type="PANTHER" id="PTHR43762:SF1">
    <property type="entry name" value="D-ARABINONO-1,4-LACTONE OXIDASE"/>
    <property type="match status" value="1"/>
</dbReference>
<keyword evidence="1 3" id="KW-0560">Oxidoreductase</keyword>